<dbReference type="InterPro" id="IPR007021">
    <property type="entry name" value="DUF659"/>
</dbReference>
<evidence type="ECO:0000259" key="2">
    <source>
        <dbReference type="Pfam" id="PF04937"/>
    </source>
</evidence>
<reference evidence="4" key="1">
    <citation type="journal article" date="2012" name="Nat. Biotechnol.">
        <title>Reference genome sequence of the model plant Setaria.</title>
        <authorList>
            <person name="Bennetzen J.L."/>
            <person name="Schmutz J."/>
            <person name="Wang H."/>
            <person name="Percifield R."/>
            <person name="Hawkins J."/>
            <person name="Pontaroli A.C."/>
            <person name="Estep M."/>
            <person name="Feng L."/>
            <person name="Vaughn J.N."/>
            <person name="Grimwood J."/>
            <person name="Jenkins J."/>
            <person name="Barry K."/>
            <person name="Lindquist E."/>
            <person name="Hellsten U."/>
            <person name="Deshpande S."/>
            <person name="Wang X."/>
            <person name="Wu X."/>
            <person name="Mitros T."/>
            <person name="Triplett J."/>
            <person name="Yang X."/>
            <person name="Ye C.Y."/>
            <person name="Mauro-Herrera M."/>
            <person name="Wang L."/>
            <person name="Li P."/>
            <person name="Sharma M."/>
            <person name="Sharma R."/>
            <person name="Ronald P.C."/>
            <person name="Panaud O."/>
            <person name="Kellogg E.A."/>
            <person name="Brutnell T.P."/>
            <person name="Doust A.N."/>
            <person name="Tuskan G.A."/>
            <person name="Rokhsar D."/>
            <person name="Devos K.M."/>
        </authorList>
    </citation>
    <scope>NUCLEOTIDE SEQUENCE [LARGE SCALE GENOMIC DNA]</scope>
    <source>
        <strain evidence="4">cv. Yugu1</strain>
    </source>
</reference>
<evidence type="ECO:0000313" key="4">
    <source>
        <dbReference type="Proteomes" id="UP000004995"/>
    </source>
</evidence>
<organism evidence="3 4">
    <name type="scientific">Setaria italica</name>
    <name type="common">Foxtail millet</name>
    <name type="synonym">Panicum italicum</name>
    <dbReference type="NCBI Taxonomy" id="4555"/>
    <lineage>
        <taxon>Eukaryota</taxon>
        <taxon>Viridiplantae</taxon>
        <taxon>Streptophyta</taxon>
        <taxon>Embryophyta</taxon>
        <taxon>Tracheophyta</taxon>
        <taxon>Spermatophyta</taxon>
        <taxon>Magnoliopsida</taxon>
        <taxon>Liliopsida</taxon>
        <taxon>Poales</taxon>
        <taxon>Poaceae</taxon>
        <taxon>PACMAD clade</taxon>
        <taxon>Panicoideae</taxon>
        <taxon>Panicodae</taxon>
        <taxon>Paniceae</taxon>
        <taxon>Cenchrinae</taxon>
        <taxon>Setaria</taxon>
    </lineage>
</organism>
<dbReference type="InterPro" id="IPR012337">
    <property type="entry name" value="RNaseH-like_sf"/>
</dbReference>
<reference evidence="3" key="2">
    <citation type="submission" date="2018-08" db="UniProtKB">
        <authorList>
            <consortium name="EnsemblPlants"/>
        </authorList>
    </citation>
    <scope>IDENTIFICATION</scope>
    <source>
        <strain evidence="3">Yugu1</strain>
    </source>
</reference>
<dbReference type="Gramene" id="KQL03934">
    <property type="protein sequence ID" value="KQL03934"/>
    <property type="gene ID" value="SETIT_004851mg"/>
</dbReference>
<dbReference type="EMBL" id="AGNK02002805">
    <property type="status" value="NOT_ANNOTATED_CDS"/>
    <property type="molecule type" value="Genomic_DNA"/>
</dbReference>
<dbReference type="Pfam" id="PF04937">
    <property type="entry name" value="DUF659"/>
    <property type="match status" value="1"/>
</dbReference>
<sequence>MSSAASAPSSNSAMTNLKRNSDDVEWDYGVLVDLTNLNVIKCKLCGLVVKAGIYRLKQHIAHIHGEVKPCWELTNEDQQKCAKVIDDSKKAKKARAEKQQQVRDAVDIDGAPVDEEESTNGESQGLDEVGNSVARKVGPLDRFTLPLDPASLSAKVVRQQKISEAIWKERMHKLKRYIAKWVYVHGIPFRSIINEEFDQMVEVAGLCGPGGRKPTQHELREKLLYDEVEDTKKLLKKRRSIMNLCLHCNISSTFLESHVSDERHTGHMIFEYVDATIEKVGAKNIVQVVTDNASNNMAVKDLLFVKRPNKFWSLCATHTLNLMLEGIGKMKKFKSIIDQAKAVTIFIYAHHRTLSLMRKYTKKRDIVRPGATRFASSFLTLQSLYEKKDQLRIMSQCQCDEWEKLCGLTHMKKNSKVVLSTATMVKPAFWGGVGLCLRLFESLIKALHMVDSDIKPSLAFLYGDILKAKEEIMATIGNVDKAVNLNLYLGIMEIIDEKMKGRLDTPLHLAAYFLNPYFSFNDPSIFTNEHVMDGLISAIETFYHGGYDKQSQVLNAEMDKFKDTEGHFAKAVAKVGYKDYNFNPGGDDEIDVELVAGLTLKLTKEACGTEEVAKLHRSSRLAQMRNVDEDIIEEPEEEPLHDDDEEIEFESDQEDVVLVDGVGEQKGEEDD</sequence>
<feature type="region of interest" description="Disordered" evidence="1">
    <location>
        <begin position="92"/>
        <end position="130"/>
    </location>
</feature>
<evidence type="ECO:0000256" key="1">
    <source>
        <dbReference type="SAM" id="MobiDB-lite"/>
    </source>
</evidence>
<dbReference type="EnsemblPlants" id="KQL03934">
    <property type="protein sequence ID" value="KQL03934"/>
    <property type="gene ID" value="SETIT_004851mg"/>
</dbReference>
<dbReference type="PANTHER" id="PTHR32166:SF74">
    <property type="entry name" value="OS05G0256350 PROTEIN"/>
    <property type="match status" value="1"/>
</dbReference>
<dbReference type="SUPFAM" id="SSF53098">
    <property type="entry name" value="Ribonuclease H-like"/>
    <property type="match status" value="1"/>
</dbReference>
<feature type="compositionally biased region" description="Basic and acidic residues" evidence="1">
    <location>
        <begin position="92"/>
        <end position="106"/>
    </location>
</feature>
<dbReference type="eggNOG" id="ENOG502QUNQ">
    <property type="taxonomic scope" value="Eukaryota"/>
</dbReference>
<dbReference type="STRING" id="4555.K3XSF2"/>
<name>K3XSF2_SETIT</name>
<dbReference type="AlphaFoldDB" id="K3XSF2"/>
<dbReference type="Proteomes" id="UP000004995">
    <property type="component" value="Unassembled WGS sequence"/>
</dbReference>
<feature type="domain" description="DUF659" evidence="2">
    <location>
        <begin position="236"/>
        <end position="343"/>
    </location>
</feature>
<keyword evidence="4" id="KW-1185">Reference proteome</keyword>
<evidence type="ECO:0000313" key="3">
    <source>
        <dbReference type="EnsemblPlants" id="KQL03934"/>
    </source>
</evidence>
<dbReference type="OMA" id="YSARVNE"/>
<dbReference type="PANTHER" id="PTHR32166">
    <property type="entry name" value="OSJNBA0013A04.12 PROTEIN"/>
    <property type="match status" value="1"/>
</dbReference>
<dbReference type="InParanoid" id="K3XSF2"/>
<accession>K3XSF2</accession>
<proteinExistence type="predicted"/>
<feature type="region of interest" description="Disordered" evidence="1">
    <location>
        <begin position="630"/>
        <end position="655"/>
    </location>
</feature>
<dbReference type="HOGENOM" id="CLU_016471_3_0_1"/>
<protein>
    <recommendedName>
        <fullName evidence="2">DUF659 domain-containing protein</fullName>
    </recommendedName>
</protein>